<dbReference type="Proteomes" id="UP001642360">
    <property type="component" value="Unassembled WGS sequence"/>
</dbReference>
<protein>
    <recommendedName>
        <fullName evidence="10">ABC transporter domain-containing protein</fullName>
    </recommendedName>
</protein>
<dbReference type="FunFam" id="3.40.50.300:FF:000179">
    <property type="entry name" value="ABC transporter G family member 34"/>
    <property type="match status" value="1"/>
</dbReference>
<keyword evidence="6" id="KW-0547">Nucleotide-binding</keyword>
<dbReference type="Pfam" id="PF00005">
    <property type="entry name" value="ABC_tran"/>
    <property type="match status" value="1"/>
</dbReference>
<keyword evidence="7" id="KW-0067">ATP-binding</keyword>
<evidence type="ECO:0000256" key="4">
    <source>
        <dbReference type="ARBA" id="ARBA00022692"/>
    </source>
</evidence>
<keyword evidence="8" id="KW-1133">Transmembrane helix</keyword>
<evidence type="ECO:0000256" key="9">
    <source>
        <dbReference type="ARBA" id="ARBA00023136"/>
    </source>
</evidence>
<evidence type="ECO:0000256" key="5">
    <source>
        <dbReference type="ARBA" id="ARBA00022737"/>
    </source>
</evidence>
<feature type="domain" description="ABC transporter" evidence="10">
    <location>
        <begin position="179"/>
        <end position="462"/>
    </location>
</feature>
<evidence type="ECO:0000256" key="1">
    <source>
        <dbReference type="ARBA" id="ARBA00004141"/>
    </source>
</evidence>
<keyword evidence="12" id="KW-1185">Reference proteome</keyword>
<dbReference type="InterPro" id="IPR003593">
    <property type="entry name" value="AAA+_ATPase"/>
</dbReference>
<keyword evidence="4" id="KW-0812">Transmembrane</keyword>
<organism evidence="11 12">
    <name type="scientific">Ilex paraguariensis</name>
    <name type="common">yerba mate</name>
    <dbReference type="NCBI Taxonomy" id="185542"/>
    <lineage>
        <taxon>Eukaryota</taxon>
        <taxon>Viridiplantae</taxon>
        <taxon>Streptophyta</taxon>
        <taxon>Embryophyta</taxon>
        <taxon>Tracheophyta</taxon>
        <taxon>Spermatophyta</taxon>
        <taxon>Magnoliopsida</taxon>
        <taxon>eudicotyledons</taxon>
        <taxon>Gunneridae</taxon>
        <taxon>Pentapetalae</taxon>
        <taxon>asterids</taxon>
        <taxon>campanulids</taxon>
        <taxon>Aquifoliales</taxon>
        <taxon>Aquifoliaceae</taxon>
        <taxon>Ilex</taxon>
    </lineage>
</organism>
<keyword evidence="5" id="KW-0677">Repeat</keyword>
<reference evidence="11 12" key="1">
    <citation type="submission" date="2024-02" db="EMBL/GenBank/DDBJ databases">
        <authorList>
            <person name="Vignale AGUSTIN F."/>
            <person name="Sosa J E."/>
            <person name="Modenutti C."/>
        </authorList>
    </citation>
    <scope>NUCLEOTIDE SEQUENCE [LARGE SCALE GENOMIC DNA]</scope>
</reference>
<evidence type="ECO:0000313" key="11">
    <source>
        <dbReference type="EMBL" id="CAK9136578.1"/>
    </source>
</evidence>
<accession>A0ABC8QV04</accession>
<evidence type="ECO:0000256" key="6">
    <source>
        <dbReference type="ARBA" id="ARBA00022741"/>
    </source>
</evidence>
<comment type="similarity">
    <text evidence="2">Belongs to the ABC transporter superfamily. ABCG family. PDR (TC 3.A.1.205) subfamily.</text>
</comment>
<keyword evidence="9" id="KW-0472">Membrane</keyword>
<dbReference type="PROSITE" id="PS50893">
    <property type="entry name" value="ABC_TRANSPORTER_2"/>
    <property type="match status" value="1"/>
</dbReference>
<evidence type="ECO:0000256" key="2">
    <source>
        <dbReference type="ARBA" id="ARBA00006012"/>
    </source>
</evidence>
<dbReference type="SUPFAM" id="SSF52540">
    <property type="entry name" value="P-loop containing nucleoside triphosphate hydrolases"/>
    <property type="match status" value="1"/>
</dbReference>
<comment type="caution">
    <text evidence="11">The sequence shown here is derived from an EMBL/GenBank/DDBJ whole genome shotgun (WGS) entry which is preliminary data.</text>
</comment>
<keyword evidence="3" id="KW-0813">Transport</keyword>
<proteinExistence type="inferred from homology"/>
<dbReference type="GO" id="GO:0005524">
    <property type="term" value="F:ATP binding"/>
    <property type="evidence" value="ECO:0007669"/>
    <property type="project" value="UniProtKB-KW"/>
</dbReference>
<evidence type="ECO:0000256" key="8">
    <source>
        <dbReference type="ARBA" id="ARBA00022989"/>
    </source>
</evidence>
<dbReference type="SMART" id="SM00382">
    <property type="entry name" value="AAA"/>
    <property type="match status" value="1"/>
</dbReference>
<name>A0ABC8QV04_9AQUA</name>
<dbReference type="PANTHER" id="PTHR19241">
    <property type="entry name" value="ATP-BINDING CASSETTE TRANSPORTER"/>
    <property type="match status" value="1"/>
</dbReference>
<evidence type="ECO:0000259" key="10">
    <source>
        <dbReference type="PROSITE" id="PS50893"/>
    </source>
</evidence>
<dbReference type="GO" id="GO:0016020">
    <property type="term" value="C:membrane"/>
    <property type="evidence" value="ECO:0007669"/>
    <property type="project" value="UniProtKB-SubCell"/>
</dbReference>
<gene>
    <name evidence="11" type="ORF">ILEXP_LOCUS3563</name>
</gene>
<dbReference type="Gene3D" id="3.40.50.300">
    <property type="entry name" value="P-loop containing nucleotide triphosphate hydrolases"/>
    <property type="match status" value="1"/>
</dbReference>
<dbReference type="AlphaFoldDB" id="A0ABC8QV04"/>
<dbReference type="InterPro" id="IPR027417">
    <property type="entry name" value="P-loop_NTPase"/>
</dbReference>
<evidence type="ECO:0000256" key="3">
    <source>
        <dbReference type="ARBA" id="ARBA00022448"/>
    </source>
</evidence>
<dbReference type="EMBL" id="CAUOFW020000763">
    <property type="protein sequence ID" value="CAK9136578.1"/>
    <property type="molecule type" value="Genomic_DNA"/>
</dbReference>
<evidence type="ECO:0000313" key="12">
    <source>
        <dbReference type="Proteomes" id="UP001642360"/>
    </source>
</evidence>
<evidence type="ECO:0000256" key="7">
    <source>
        <dbReference type="ARBA" id="ARBA00022840"/>
    </source>
</evidence>
<comment type="subcellular location">
    <subcellularLocation>
        <location evidence="1">Membrane</location>
        <topology evidence="1">Multi-pass membrane protein</topology>
    </subcellularLocation>
</comment>
<sequence length="607" mass="68573">MWNSSGNIFARTNQYGVHEDEEALWVAALQRSPTYVRARTSIFRNLSGEFSLVDVGKLEVQKQKAVLDKLISVINENPELFFNRVRQRFDAPCFLQTYFNVVVPELKTFLPRVVYDIPPGGVIPISVMGNKVSGPFLYSCGQSGNVITEDLRVDAYIHVGSRALPTIPNFICNMSEAFWRQFRIFPSRRKKLSVLNNISGIIRPSRLTLLLGPPSSGKTTLLLALAGRLGPGLQVDTMLHISSMQMSGRITYNGHDFKEFVPQRTSAYVSQKDWHMAEMTVRETLTFSGRCQGVGFKQDMLLELLRREKNAGINPDEDLDIFVKAVALGEQTSLLVEYIMKMLGLDICADTLVGDEMLKGISGGQKKRLTTAELLMGAYRVIFMDEISTGLDSSTTHQIVNYLRHTTHALDGTTVISLLQPDPETYELFDDIILISEGQILYQGPRDAALIFFASMGFRCPDRKNVADFLQEVTSEKDQQQYWFLDSHYQYVPVAKFVEAFRSFWVGNYLSQELAVPFDTRYNHPAALSTSAYGVKRAELLKISFSWQMLLLKRNSFVFVFKFMQVMFSSALSSSQAKCLALSMDIATRLSGRRGHSTEHQTIFMKL</sequence>
<dbReference type="InterPro" id="IPR003439">
    <property type="entry name" value="ABC_transporter-like_ATP-bd"/>
</dbReference>